<evidence type="ECO:0008006" key="3">
    <source>
        <dbReference type="Google" id="ProtNLM"/>
    </source>
</evidence>
<sequence>MHAFNVYIDESGDEGFQFRDNNRGSSRWFVLSAAITRTDTDLETVKLVDRVRTQLGKPARADLHFRKLNHGQRLPYLAEISGAPLRTVSVLVHKPSLQSDAYSEKGLLYNYATRLLLERVSWLCRDARRDAQHKAKLIFSNRSNMSYTELCAYLARLQQRRDVRIDWSAVDCQNVAIFEHSKRMGLQIADAVASAVWSGVNPNGYGFTEPRYAEMLRRTMYRHKGARFGYGLKVLPAEIIANNPPPGADWLQGADWA</sequence>
<name>A0A2J0UCK3_STEMA</name>
<reference evidence="1 2" key="1">
    <citation type="journal article" date="2017" name="Front. Microbiol.">
        <title>Double-Face Meets the Bacterial World: The Opportunistic Pathogen Stenotrophomonas maltophilia.</title>
        <authorList>
            <person name="Lira F."/>
            <person name="Berg G."/>
            <person name="Martinez J.L."/>
        </authorList>
    </citation>
    <scope>NUCLEOTIDE SEQUENCE [LARGE SCALE GENOMIC DNA]</scope>
    <source>
        <strain evidence="1 2">EA1</strain>
    </source>
</reference>
<accession>A0A2J0UCK3</accession>
<dbReference type="OrthoDB" id="6914078at2"/>
<dbReference type="Pfam" id="PF12686">
    <property type="entry name" value="DUF3800"/>
    <property type="match status" value="1"/>
</dbReference>
<dbReference type="EMBL" id="NEQV01000002">
    <property type="protein sequence ID" value="PJL31166.1"/>
    <property type="molecule type" value="Genomic_DNA"/>
</dbReference>
<evidence type="ECO:0000313" key="1">
    <source>
        <dbReference type="EMBL" id="PJL31166.1"/>
    </source>
</evidence>
<evidence type="ECO:0000313" key="2">
    <source>
        <dbReference type="Proteomes" id="UP000230167"/>
    </source>
</evidence>
<organism evidence="1 2">
    <name type="scientific">Stenotrophomonas maltophilia</name>
    <name type="common">Pseudomonas maltophilia</name>
    <name type="synonym">Xanthomonas maltophilia</name>
    <dbReference type="NCBI Taxonomy" id="40324"/>
    <lineage>
        <taxon>Bacteria</taxon>
        <taxon>Pseudomonadati</taxon>
        <taxon>Pseudomonadota</taxon>
        <taxon>Gammaproteobacteria</taxon>
        <taxon>Lysobacterales</taxon>
        <taxon>Lysobacteraceae</taxon>
        <taxon>Stenotrophomonas</taxon>
        <taxon>Stenotrophomonas maltophilia group</taxon>
    </lineage>
</organism>
<gene>
    <name evidence="1" type="ORF">B9Y64_06130</name>
</gene>
<protein>
    <recommendedName>
        <fullName evidence="3">DUF3800 domain-containing protein</fullName>
    </recommendedName>
</protein>
<proteinExistence type="predicted"/>
<comment type="caution">
    <text evidence="1">The sequence shown here is derived from an EMBL/GenBank/DDBJ whole genome shotgun (WGS) entry which is preliminary data.</text>
</comment>
<dbReference type="AlphaFoldDB" id="A0A2J0UCK3"/>
<dbReference type="RefSeq" id="WP_100439949.1">
    <property type="nucleotide sequence ID" value="NZ_NEQV01000002.1"/>
</dbReference>
<dbReference type="Proteomes" id="UP000230167">
    <property type="component" value="Unassembled WGS sequence"/>
</dbReference>
<dbReference type="InterPro" id="IPR024524">
    <property type="entry name" value="DUF3800"/>
</dbReference>